<reference evidence="4" key="1">
    <citation type="submission" date="2025-08" db="UniProtKB">
        <authorList>
            <consortium name="RefSeq"/>
        </authorList>
    </citation>
    <scope>IDENTIFICATION</scope>
</reference>
<dbReference type="KEGG" id="bgt:106054791"/>
<dbReference type="OrthoDB" id="7487410at2759"/>
<feature type="compositionally biased region" description="Pro residues" evidence="1">
    <location>
        <begin position="130"/>
        <end position="149"/>
    </location>
</feature>
<protein>
    <submittedName>
        <fullName evidence="4">Uncharacterized protein LOC106054791</fullName>
    </submittedName>
</protein>
<evidence type="ECO:0000313" key="4">
    <source>
        <dbReference type="RefSeq" id="XP_013066274.2"/>
    </source>
</evidence>
<dbReference type="AlphaFoldDB" id="A0A9U8DZ40"/>
<evidence type="ECO:0000256" key="1">
    <source>
        <dbReference type="SAM" id="MobiDB-lite"/>
    </source>
</evidence>
<dbReference type="Proteomes" id="UP001165740">
    <property type="component" value="Chromosome 11"/>
</dbReference>
<feature type="signal peptide" evidence="2">
    <location>
        <begin position="1"/>
        <end position="21"/>
    </location>
</feature>
<dbReference type="OMA" id="GCKNTRY"/>
<accession>A0A9U8DZ40</accession>
<feature type="region of interest" description="Disordered" evidence="1">
    <location>
        <begin position="120"/>
        <end position="149"/>
    </location>
</feature>
<keyword evidence="3" id="KW-1185">Reference proteome</keyword>
<evidence type="ECO:0000313" key="3">
    <source>
        <dbReference type="Proteomes" id="UP001165740"/>
    </source>
</evidence>
<sequence>MTHQWHLVVGILGTLFTVAVSHTGSCSYSKYGCCPDGITPAEGYGNKGCYAPPNDYPTKPLTNVGGCKNTRYGCCPDGRTPASGYGNKGCYPYPKPPIDVYSPKPPTDIYTSKPDNYPIKPPSYDYLKPQPNPYDHPTKPPTNNYPPNPPTYGCKNTRYGCCPDGHTPASGYGNKGCYPYPKPPIDVYSPKPPTDIYTSKPDNYPPKPPSDSYPKPQPNPYDYPTKPPTNDYPPNPPTYGCKNTRYGCCPDGHTPASGYGNRGCY</sequence>
<name>A0A9U8DZ40_BIOGL</name>
<dbReference type="RefSeq" id="XP_013066274.2">
    <property type="nucleotide sequence ID" value="XM_013210820.2"/>
</dbReference>
<feature type="chain" id="PRO_5040751098" evidence="2">
    <location>
        <begin position="22"/>
        <end position="265"/>
    </location>
</feature>
<dbReference type="GeneID" id="106054791"/>
<feature type="compositionally biased region" description="Pro residues" evidence="1">
    <location>
        <begin position="203"/>
        <end position="236"/>
    </location>
</feature>
<evidence type="ECO:0000256" key="2">
    <source>
        <dbReference type="SAM" id="SignalP"/>
    </source>
</evidence>
<organism evidence="3 4">
    <name type="scientific">Biomphalaria glabrata</name>
    <name type="common">Bloodfluke planorb</name>
    <name type="synonym">Freshwater snail</name>
    <dbReference type="NCBI Taxonomy" id="6526"/>
    <lineage>
        <taxon>Eukaryota</taxon>
        <taxon>Metazoa</taxon>
        <taxon>Spiralia</taxon>
        <taxon>Lophotrochozoa</taxon>
        <taxon>Mollusca</taxon>
        <taxon>Gastropoda</taxon>
        <taxon>Heterobranchia</taxon>
        <taxon>Euthyneura</taxon>
        <taxon>Panpulmonata</taxon>
        <taxon>Hygrophila</taxon>
        <taxon>Lymnaeoidea</taxon>
        <taxon>Planorbidae</taxon>
        <taxon>Biomphalaria</taxon>
    </lineage>
</organism>
<gene>
    <name evidence="4" type="primary">LOC106054791</name>
</gene>
<keyword evidence="2" id="KW-0732">Signal</keyword>
<dbReference type="PRINTS" id="PR01217">
    <property type="entry name" value="PRICHEXTENSN"/>
</dbReference>
<feature type="region of interest" description="Disordered" evidence="1">
    <location>
        <begin position="188"/>
        <end position="236"/>
    </location>
</feature>
<proteinExistence type="predicted"/>